<proteinExistence type="predicted"/>
<dbReference type="KEGG" id="parq:DSM112329_00287"/>
<reference evidence="3" key="1">
    <citation type="submission" date="2022-12" db="EMBL/GenBank/DDBJ databases">
        <title>Paraconexibacter alkalitolerans sp. nov. and Baekduia alba sp. nov., isolated from soil and emended description of the genera Paraconexibacter (Chun et al., 2020) and Baekduia (An et al., 2020).</title>
        <authorList>
            <person name="Vieira S."/>
            <person name="Huber K.J."/>
            <person name="Geppert A."/>
            <person name="Wolf J."/>
            <person name="Neumann-Schaal M."/>
            <person name="Muesken M."/>
            <person name="Overmann J."/>
        </authorList>
    </citation>
    <scope>NUCLEOTIDE SEQUENCE</scope>
    <source>
        <strain evidence="3">AEG42_29</strain>
    </source>
</reference>
<evidence type="ECO:0000256" key="1">
    <source>
        <dbReference type="ARBA" id="ARBA00023172"/>
    </source>
</evidence>
<feature type="domain" description="Tyr recombinase" evidence="2">
    <location>
        <begin position="1"/>
        <end position="151"/>
    </location>
</feature>
<dbReference type="Pfam" id="PF00589">
    <property type="entry name" value="Phage_integrase"/>
    <property type="match status" value="1"/>
</dbReference>
<dbReference type="EMBL" id="CP114014">
    <property type="protein sequence ID" value="XAY03469.1"/>
    <property type="molecule type" value="Genomic_DNA"/>
</dbReference>
<gene>
    <name evidence="3" type="ORF">DSM112329_00287</name>
</gene>
<dbReference type="InterPro" id="IPR050090">
    <property type="entry name" value="Tyrosine_recombinase_XerCD"/>
</dbReference>
<dbReference type="InterPro" id="IPR013762">
    <property type="entry name" value="Integrase-like_cat_sf"/>
</dbReference>
<sequence length="174" mass="18872">MSALAYAGLRPGEALALTWANLATKTMVVNAAKASQRRTVRLLKPLASDLSQWKLASDETEPGDLIFPSEHGEVWTQEAYKSWSRRAFSRAAAAAGRPDATPYTARHSFASLLLHEGRSVIYVARQLGHGAALTLGTYGHVIDEFEDAPRLPAEDAIRAARGSDVPSEFRAGRI</sequence>
<dbReference type="GO" id="GO:0015074">
    <property type="term" value="P:DNA integration"/>
    <property type="evidence" value="ECO:0007669"/>
    <property type="project" value="InterPro"/>
</dbReference>
<dbReference type="PROSITE" id="PS51898">
    <property type="entry name" value="TYR_RECOMBINASE"/>
    <property type="match status" value="1"/>
</dbReference>
<keyword evidence="1" id="KW-0233">DNA recombination</keyword>
<dbReference type="PANTHER" id="PTHR30349">
    <property type="entry name" value="PHAGE INTEGRASE-RELATED"/>
    <property type="match status" value="1"/>
</dbReference>
<dbReference type="AlphaFoldDB" id="A0AAU7APN5"/>
<organism evidence="3">
    <name type="scientific">Paraconexibacter sp. AEG42_29</name>
    <dbReference type="NCBI Taxonomy" id="2997339"/>
    <lineage>
        <taxon>Bacteria</taxon>
        <taxon>Bacillati</taxon>
        <taxon>Actinomycetota</taxon>
        <taxon>Thermoleophilia</taxon>
        <taxon>Solirubrobacterales</taxon>
        <taxon>Paraconexibacteraceae</taxon>
        <taxon>Paraconexibacter</taxon>
    </lineage>
</organism>
<dbReference type="SUPFAM" id="SSF56349">
    <property type="entry name" value="DNA breaking-rejoining enzymes"/>
    <property type="match status" value="1"/>
</dbReference>
<dbReference type="InterPro" id="IPR011010">
    <property type="entry name" value="DNA_brk_join_enz"/>
</dbReference>
<evidence type="ECO:0000259" key="2">
    <source>
        <dbReference type="PROSITE" id="PS51898"/>
    </source>
</evidence>
<name>A0AAU7APN5_9ACTN</name>
<dbReference type="GO" id="GO:0006310">
    <property type="term" value="P:DNA recombination"/>
    <property type="evidence" value="ECO:0007669"/>
    <property type="project" value="UniProtKB-KW"/>
</dbReference>
<protein>
    <submittedName>
        <fullName evidence="3">Integrase</fullName>
    </submittedName>
</protein>
<dbReference type="PANTHER" id="PTHR30349:SF64">
    <property type="entry name" value="PROPHAGE INTEGRASE INTD-RELATED"/>
    <property type="match status" value="1"/>
</dbReference>
<dbReference type="Gene3D" id="1.10.443.10">
    <property type="entry name" value="Intergrase catalytic core"/>
    <property type="match status" value="1"/>
</dbReference>
<evidence type="ECO:0000313" key="3">
    <source>
        <dbReference type="EMBL" id="XAY03469.1"/>
    </source>
</evidence>
<dbReference type="GO" id="GO:0003677">
    <property type="term" value="F:DNA binding"/>
    <property type="evidence" value="ECO:0007669"/>
    <property type="project" value="InterPro"/>
</dbReference>
<accession>A0AAU7APN5</accession>
<dbReference type="InterPro" id="IPR002104">
    <property type="entry name" value="Integrase_catalytic"/>
</dbReference>